<sequence length="64" mass="7171">MASVLTSPAHRHQCHRCGGWLHCTATACTTLLILCAACYRQVYGLAPPRRLRRQRRLPPDTPTS</sequence>
<organism evidence="1 2">
    <name type="scientific">Tectimicrobiota bacterium</name>
    <dbReference type="NCBI Taxonomy" id="2528274"/>
    <lineage>
        <taxon>Bacteria</taxon>
        <taxon>Pseudomonadati</taxon>
        <taxon>Nitrospinota/Tectimicrobiota group</taxon>
        <taxon>Candidatus Tectimicrobiota</taxon>
    </lineage>
</organism>
<dbReference type="Proteomes" id="UP000712673">
    <property type="component" value="Unassembled WGS sequence"/>
</dbReference>
<accession>A0A938B4T0</accession>
<name>A0A938B4T0_UNCTE</name>
<evidence type="ECO:0000313" key="1">
    <source>
        <dbReference type="EMBL" id="MBM3226801.1"/>
    </source>
</evidence>
<evidence type="ECO:0000313" key="2">
    <source>
        <dbReference type="Proteomes" id="UP000712673"/>
    </source>
</evidence>
<dbReference type="EMBL" id="VGLS01001055">
    <property type="protein sequence ID" value="MBM3226801.1"/>
    <property type="molecule type" value="Genomic_DNA"/>
</dbReference>
<dbReference type="AlphaFoldDB" id="A0A938B4T0"/>
<reference evidence="1" key="1">
    <citation type="submission" date="2019-03" db="EMBL/GenBank/DDBJ databases">
        <title>Lake Tanganyika Metagenome-Assembled Genomes (MAGs).</title>
        <authorList>
            <person name="Tran P."/>
        </authorList>
    </citation>
    <scope>NUCLEOTIDE SEQUENCE</scope>
    <source>
        <strain evidence="1">K_DeepCast_65m_m2_066</strain>
    </source>
</reference>
<protein>
    <submittedName>
        <fullName evidence="1">Uncharacterized protein</fullName>
    </submittedName>
</protein>
<proteinExistence type="predicted"/>
<gene>
    <name evidence="1" type="ORF">FJZ47_23805</name>
</gene>
<comment type="caution">
    <text evidence="1">The sequence shown here is derived from an EMBL/GenBank/DDBJ whole genome shotgun (WGS) entry which is preliminary data.</text>
</comment>